<accession>A0ACA9QQN3</accession>
<evidence type="ECO:0000313" key="1">
    <source>
        <dbReference type="EMBL" id="CAG8756116.1"/>
    </source>
</evidence>
<gene>
    <name evidence="1" type="ORF">RPERSI_LOCUS14700</name>
</gene>
<feature type="non-terminal residue" evidence="1">
    <location>
        <position position="1"/>
    </location>
</feature>
<comment type="caution">
    <text evidence="1">The sequence shown here is derived from an EMBL/GenBank/DDBJ whole genome shotgun (WGS) entry which is preliminary data.</text>
</comment>
<dbReference type="Proteomes" id="UP000789920">
    <property type="component" value="Unassembled WGS sequence"/>
</dbReference>
<dbReference type="EMBL" id="CAJVQC010034328">
    <property type="protein sequence ID" value="CAG8756116.1"/>
    <property type="molecule type" value="Genomic_DNA"/>
</dbReference>
<keyword evidence="2" id="KW-1185">Reference proteome</keyword>
<proteinExistence type="predicted"/>
<protein>
    <submittedName>
        <fullName evidence="1">6478_t:CDS:1</fullName>
    </submittedName>
</protein>
<name>A0ACA9QQN3_9GLOM</name>
<reference evidence="1" key="1">
    <citation type="submission" date="2021-06" db="EMBL/GenBank/DDBJ databases">
        <authorList>
            <person name="Kallberg Y."/>
            <person name="Tangrot J."/>
            <person name="Rosling A."/>
        </authorList>
    </citation>
    <scope>NUCLEOTIDE SEQUENCE</scope>
    <source>
        <strain evidence="1">MA461A</strain>
    </source>
</reference>
<evidence type="ECO:0000313" key="2">
    <source>
        <dbReference type="Proteomes" id="UP000789920"/>
    </source>
</evidence>
<sequence>SASNLYLSNSSSVWLYFEPPIDKDGKKKFKYSLCTTKTKYLTVNNSGTSNLCNHFINVHNKNIPALSSEDSIIVISQSGEHSLREALVE</sequence>
<organism evidence="1 2">
    <name type="scientific">Racocetra persica</name>
    <dbReference type="NCBI Taxonomy" id="160502"/>
    <lineage>
        <taxon>Eukaryota</taxon>
        <taxon>Fungi</taxon>
        <taxon>Fungi incertae sedis</taxon>
        <taxon>Mucoromycota</taxon>
        <taxon>Glomeromycotina</taxon>
        <taxon>Glomeromycetes</taxon>
        <taxon>Diversisporales</taxon>
        <taxon>Gigasporaceae</taxon>
        <taxon>Racocetra</taxon>
    </lineage>
</organism>